<proteinExistence type="predicted"/>
<reference evidence="1 2" key="1">
    <citation type="submission" date="2017-12" db="EMBL/GenBank/DDBJ databases">
        <title>Isolation and characterization of estrogens degradatiion strain Microbacterium hominis SJTG1.</title>
        <authorList>
            <person name="Xiong W."/>
            <person name="Yin C."/>
            <person name="Zheng D."/>
            <person name="Liang R."/>
        </authorList>
    </citation>
    <scope>NUCLEOTIDE SEQUENCE [LARGE SCALE GENOMIC DNA]</scope>
    <source>
        <strain evidence="1 2">SJTG1</strain>
    </source>
</reference>
<dbReference type="Proteomes" id="UP000233276">
    <property type="component" value="Chromosome"/>
</dbReference>
<sequence length="286" mass="31034">MQAERIQELEDHWFALWTDAGPNAELDLAGEDPGRQADLARTTTDPRTLAQLARNTVGDVGSAVARNPHTPASVLHYLATSQDRARAYEDRFHAIHNVACDPATIRGLWDAPLNSEWSRPLRIDIATAPNTPGDILRDLAFRSYSPQAGDHPNFPEEALAAAVSDPTRAHLVVGNAKLTDEQLRAALRAVDPFTDDDDDEIWAVLTAAGAAKHPNASEETVKSLLTHPDAHVRKTAKDRLTGNRITRSRAAAEREMRDAGGSEEEITLAGNIAARGALEGNEWGQA</sequence>
<evidence type="ECO:0008006" key="3">
    <source>
        <dbReference type="Google" id="ProtNLM"/>
    </source>
</evidence>
<evidence type="ECO:0000313" key="2">
    <source>
        <dbReference type="Proteomes" id="UP000233276"/>
    </source>
</evidence>
<evidence type="ECO:0000313" key="1">
    <source>
        <dbReference type="EMBL" id="AUG29508.1"/>
    </source>
</evidence>
<gene>
    <name evidence="1" type="ORF">CXR34_08655</name>
</gene>
<dbReference type="InterPro" id="IPR011989">
    <property type="entry name" value="ARM-like"/>
</dbReference>
<name>A0A2K9DMB3_9MICO</name>
<dbReference type="EMBL" id="CP025299">
    <property type="protein sequence ID" value="AUG29508.1"/>
    <property type="molecule type" value="Genomic_DNA"/>
</dbReference>
<dbReference type="AlphaFoldDB" id="A0A2K9DMB3"/>
<dbReference type="KEGG" id="mhos:CXR34_08655"/>
<accession>A0A2K9DMB3</accession>
<dbReference type="Gene3D" id="1.25.10.10">
    <property type="entry name" value="Leucine-rich Repeat Variant"/>
    <property type="match status" value="1"/>
</dbReference>
<protein>
    <recommendedName>
        <fullName evidence="3">HEAT repeat domain-containing protein</fullName>
    </recommendedName>
</protein>
<organism evidence="1 2">
    <name type="scientific">Microbacterium hominis</name>
    <dbReference type="NCBI Taxonomy" id="162426"/>
    <lineage>
        <taxon>Bacteria</taxon>
        <taxon>Bacillati</taxon>
        <taxon>Actinomycetota</taxon>
        <taxon>Actinomycetes</taxon>
        <taxon>Micrococcales</taxon>
        <taxon>Microbacteriaceae</taxon>
        <taxon>Microbacterium</taxon>
    </lineage>
</organism>